<sequence>MLVGLARVPFIWGATKRTEERFRRILISKSAHLIWRLRNERVINERQPYSEKEISQRWLGALNRRLCMDCLLTDKRKYSKKVILKSIVLGMWWNTLENEEALPEDWTKEIGILVGMVK</sequence>
<name>A0AA39NVG3_9AGAR</name>
<proteinExistence type="predicted"/>
<comment type="caution">
    <text evidence="1">The sequence shown here is derived from an EMBL/GenBank/DDBJ whole genome shotgun (WGS) entry which is preliminary data.</text>
</comment>
<protein>
    <recommendedName>
        <fullName evidence="3">Reverse transcriptase</fullName>
    </recommendedName>
</protein>
<organism evidence="1 2">
    <name type="scientific">Armillaria novae-zelandiae</name>
    <dbReference type="NCBI Taxonomy" id="153914"/>
    <lineage>
        <taxon>Eukaryota</taxon>
        <taxon>Fungi</taxon>
        <taxon>Dikarya</taxon>
        <taxon>Basidiomycota</taxon>
        <taxon>Agaricomycotina</taxon>
        <taxon>Agaricomycetes</taxon>
        <taxon>Agaricomycetidae</taxon>
        <taxon>Agaricales</taxon>
        <taxon>Marasmiineae</taxon>
        <taxon>Physalacriaceae</taxon>
        <taxon>Armillaria</taxon>
    </lineage>
</organism>
<keyword evidence="2" id="KW-1185">Reference proteome</keyword>
<evidence type="ECO:0000313" key="1">
    <source>
        <dbReference type="EMBL" id="KAK0472193.1"/>
    </source>
</evidence>
<reference evidence="1" key="1">
    <citation type="submission" date="2023-06" db="EMBL/GenBank/DDBJ databases">
        <authorList>
            <consortium name="Lawrence Berkeley National Laboratory"/>
            <person name="Ahrendt S."/>
            <person name="Sahu N."/>
            <person name="Indic B."/>
            <person name="Wong-Bajracharya J."/>
            <person name="Merenyi Z."/>
            <person name="Ke H.-M."/>
            <person name="Monk M."/>
            <person name="Kocsube S."/>
            <person name="Drula E."/>
            <person name="Lipzen A."/>
            <person name="Balint B."/>
            <person name="Henrissat B."/>
            <person name="Andreopoulos B."/>
            <person name="Martin F.M."/>
            <person name="Harder C.B."/>
            <person name="Rigling D."/>
            <person name="Ford K.L."/>
            <person name="Foster G.D."/>
            <person name="Pangilinan J."/>
            <person name="Papanicolaou A."/>
            <person name="Barry K."/>
            <person name="LaButti K."/>
            <person name="Viragh M."/>
            <person name="Koriabine M."/>
            <person name="Yan M."/>
            <person name="Riley R."/>
            <person name="Champramary S."/>
            <person name="Plett K.L."/>
            <person name="Tsai I.J."/>
            <person name="Slot J."/>
            <person name="Sipos G."/>
            <person name="Plett J."/>
            <person name="Nagy L.G."/>
            <person name="Grigoriev I.V."/>
        </authorList>
    </citation>
    <scope>NUCLEOTIDE SEQUENCE</scope>
    <source>
        <strain evidence="1">ICMP 16352</strain>
    </source>
</reference>
<gene>
    <name evidence="1" type="ORF">IW261DRAFT_1343822</name>
</gene>
<accession>A0AA39NVG3</accession>
<dbReference type="Proteomes" id="UP001175227">
    <property type="component" value="Unassembled WGS sequence"/>
</dbReference>
<evidence type="ECO:0008006" key="3">
    <source>
        <dbReference type="Google" id="ProtNLM"/>
    </source>
</evidence>
<dbReference type="EMBL" id="JAUEPR010000043">
    <property type="protein sequence ID" value="KAK0472193.1"/>
    <property type="molecule type" value="Genomic_DNA"/>
</dbReference>
<dbReference type="AlphaFoldDB" id="A0AA39NVG3"/>
<evidence type="ECO:0000313" key="2">
    <source>
        <dbReference type="Proteomes" id="UP001175227"/>
    </source>
</evidence>